<evidence type="ECO:0000313" key="4">
    <source>
        <dbReference type="EMBL" id="MBB3207051.1"/>
    </source>
</evidence>
<gene>
    <name evidence="4" type="ORF">FHS27_002870</name>
</gene>
<evidence type="ECO:0000256" key="1">
    <source>
        <dbReference type="ARBA" id="ARBA00022723"/>
    </source>
</evidence>
<feature type="domain" description="Rhodanese" evidence="3">
    <location>
        <begin position="375"/>
        <end position="466"/>
    </location>
</feature>
<reference evidence="4 5" key="1">
    <citation type="submission" date="2020-08" db="EMBL/GenBank/DDBJ databases">
        <title>Genomic Encyclopedia of Type Strains, Phase III (KMG-III): the genomes of soil and plant-associated and newly described type strains.</title>
        <authorList>
            <person name="Whitman W."/>
        </authorList>
    </citation>
    <scope>NUCLEOTIDE SEQUENCE [LARGE SCALE GENOMIC DNA]</scope>
    <source>
        <strain evidence="4 5">CECT 8075</strain>
    </source>
</reference>
<dbReference type="InterPro" id="IPR036873">
    <property type="entry name" value="Rhodanese-like_dom_sf"/>
</dbReference>
<dbReference type="RefSeq" id="WP_184305455.1">
    <property type="nucleotide sequence ID" value="NZ_JACHXU010000009.1"/>
</dbReference>
<name>A0A7W5H6N8_9BACT</name>
<dbReference type="Proteomes" id="UP000536179">
    <property type="component" value="Unassembled WGS sequence"/>
</dbReference>
<keyword evidence="5" id="KW-1185">Reference proteome</keyword>
<sequence>MTMVFETVKTDGIAQLSYLVGDTGTGTAAVIDPRPDVEIYLRLSRSRGVTITHIFETHIHADFMSGSRELQQRLGDAKVYVSGEGDAQYGYPVEKLAAGEQFEFGSVALTVRHTPGHTPEHVSYELAQHDQTDSPWGVLSGDSLFVGSAGRPDLLGQEETEELTRQLFHTLRDYYLQLDDGVIIYPCHGAGSACGAEIGERPLSSIGYERRTNPFLQHDDFDAFRDFVKDGAPPVPHHYPILKKVNARGPEPTSGVPAIPGLTPTQFHDAVQHNDVQLIDTRQMLAFGGGHIPNATNIGDRPELSVWAGDMLSYERPILLVVEDESRLDWIIWHFINVGLTHFTGYLVGGMKAWQNEGLPLQTLPQLSVHELAEHRDEYQVLDVRSPQEFEKQRIPGARHQFVAEMRDGLNGDLELDTNDPIAVYCGSGYRASIAASILQREGYRKVCNVPGSMQAWQNAGNQVEKSSSTDSQSVVLSP</sequence>
<proteinExistence type="predicted"/>
<dbReference type="GO" id="GO:0004416">
    <property type="term" value="F:hydroxyacylglutathione hydrolase activity"/>
    <property type="evidence" value="ECO:0007669"/>
    <property type="project" value="UniProtKB-EC"/>
</dbReference>
<dbReference type="InterPro" id="IPR044528">
    <property type="entry name" value="POD-like_MBL-fold"/>
</dbReference>
<dbReference type="AlphaFoldDB" id="A0A7W5H6N8"/>
<dbReference type="PROSITE" id="PS50206">
    <property type="entry name" value="RHODANESE_3"/>
    <property type="match status" value="2"/>
</dbReference>
<protein>
    <submittedName>
        <fullName evidence="4">Hydroxyacylglutathione hydrolase</fullName>
        <ecNumber evidence="4">3.1.2.6</ecNumber>
    </submittedName>
</protein>
<dbReference type="GO" id="GO:0006749">
    <property type="term" value="P:glutathione metabolic process"/>
    <property type="evidence" value="ECO:0007669"/>
    <property type="project" value="InterPro"/>
</dbReference>
<dbReference type="GO" id="GO:0070813">
    <property type="term" value="P:hydrogen sulfide metabolic process"/>
    <property type="evidence" value="ECO:0007669"/>
    <property type="project" value="TreeGrafter"/>
</dbReference>
<organism evidence="4 5">
    <name type="scientific">Aporhodopirellula rubra</name>
    <dbReference type="NCBI Taxonomy" id="980271"/>
    <lineage>
        <taxon>Bacteria</taxon>
        <taxon>Pseudomonadati</taxon>
        <taxon>Planctomycetota</taxon>
        <taxon>Planctomycetia</taxon>
        <taxon>Pirellulales</taxon>
        <taxon>Pirellulaceae</taxon>
        <taxon>Aporhodopirellula</taxon>
    </lineage>
</organism>
<dbReference type="InterPro" id="IPR036866">
    <property type="entry name" value="RibonucZ/Hydroxyglut_hydro"/>
</dbReference>
<feature type="compositionally biased region" description="Low complexity" evidence="2">
    <location>
        <begin position="464"/>
        <end position="479"/>
    </location>
</feature>
<dbReference type="InterPro" id="IPR001763">
    <property type="entry name" value="Rhodanese-like_dom"/>
</dbReference>
<dbReference type="GO" id="GO:0050313">
    <property type="term" value="F:sulfur dioxygenase activity"/>
    <property type="evidence" value="ECO:0007669"/>
    <property type="project" value="InterPro"/>
</dbReference>
<dbReference type="InterPro" id="IPR051682">
    <property type="entry name" value="Mito_Persulfide_Diox"/>
</dbReference>
<dbReference type="PANTHER" id="PTHR43084">
    <property type="entry name" value="PERSULFIDE DIOXYGENASE ETHE1"/>
    <property type="match status" value="1"/>
</dbReference>
<dbReference type="SMART" id="SM00450">
    <property type="entry name" value="RHOD"/>
    <property type="match status" value="2"/>
</dbReference>
<dbReference type="EC" id="3.1.2.6" evidence="4"/>
<dbReference type="InterPro" id="IPR001279">
    <property type="entry name" value="Metallo-B-lactamas"/>
</dbReference>
<feature type="domain" description="Rhodanese" evidence="3">
    <location>
        <begin position="272"/>
        <end position="363"/>
    </location>
</feature>
<dbReference type="CDD" id="cd00158">
    <property type="entry name" value="RHOD"/>
    <property type="match status" value="1"/>
</dbReference>
<dbReference type="GO" id="GO:0046872">
    <property type="term" value="F:metal ion binding"/>
    <property type="evidence" value="ECO:0007669"/>
    <property type="project" value="UniProtKB-KW"/>
</dbReference>
<keyword evidence="4" id="KW-0378">Hydrolase</keyword>
<dbReference type="Gene3D" id="3.40.250.10">
    <property type="entry name" value="Rhodanese-like domain"/>
    <property type="match status" value="2"/>
</dbReference>
<dbReference type="PANTHER" id="PTHR43084:SF1">
    <property type="entry name" value="PERSULFIDE DIOXYGENASE ETHE1, MITOCHONDRIAL"/>
    <property type="match status" value="1"/>
</dbReference>
<dbReference type="SUPFAM" id="SSF56281">
    <property type="entry name" value="Metallo-hydrolase/oxidoreductase"/>
    <property type="match status" value="1"/>
</dbReference>
<feature type="region of interest" description="Disordered" evidence="2">
    <location>
        <begin position="460"/>
        <end position="479"/>
    </location>
</feature>
<evidence type="ECO:0000313" key="5">
    <source>
        <dbReference type="Proteomes" id="UP000536179"/>
    </source>
</evidence>
<dbReference type="Gene3D" id="3.60.15.10">
    <property type="entry name" value="Ribonuclease Z/Hydroxyacylglutathione hydrolase-like"/>
    <property type="match status" value="1"/>
</dbReference>
<accession>A0A7W5H6N8</accession>
<keyword evidence="1" id="KW-0479">Metal-binding</keyword>
<dbReference type="SUPFAM" id="SSF52821">
    <property type="entry name" value="Rhodanese/Cell cycle control phosphatase"/>
    <property type="match status" value="2"/>
</dbReference>
<dbReference type="Pfam" id="PF00753">
    <property type="entry name" value="Lactamase_B"/>
    <property type="match status" value="1"/>
</dbReference>
<evidence type="ECO:0000256" key="2">
    <source>
        <dbReference type="SAM" id="MobiDB-lite"/>
    </source>
</evidence>
<comment type="caution">
    <text evidence="4">The sequence shown here is derived from an EMBL/GenBank/DDBJ whole genome shotgun (WGS) entry which is preliminary data.</text>
</comment>
<dbReference type="SMART" id="SM00849">
    <property type="entry name" value="Lactamase_B"/>
    <property type="match status" value="1"/>
</dbReference>
<dbReference type="EMBL" id="JACHXU010000009">
    <property type="protein sequence ID" value="MBB3207051.1"/>
    <property type="molecule type" value="Genomic_DNA"/>
</dbReference>
<evidence type="ECO:0000259" key="3">
    <source>
        <dbReference type="PROSITE" id="PS50206"/>
    </source>
</evidence>
<dbReference type="CDD" id="cd07724">
    <property type="entry name" value="POD-like_MBL-fold"/>
    <property type="match status" value="1"/>
</dbReference>
<dbReference type="Pfam" id="PF00581">
    <property type="entry name" value="Rhodanese"/>
    <property type="match status" value="2"/>
</dbReference>
<dbReference type="FunFam" id="3.60.15.10:FF:000030">
    <property type="entry name" value="Metallo-beta-lactamase family protein"/>
    <property type="match status" value="1"/>
</dbReference>